<sequence>MPKQPIQLNKDSAVGGPLAGMNGWQFLLTFLPLGLALAFLLGAVGAAIGAGAALVNIKVAKKELSTPTKVLAMIGVDLAAAVLWFIVALALNAAIG</sequence>
<evidence type="ECO:0000313" key="3">
    <source>
        <dbReference type="Proteomes" id="UP000027178"/>
    </source>
</evidence>
<keyword evidence="1" id="KW-1133">Transmembrane helix</keyword>
<keyword evidence="1" id="KW-0812">Transmembrane</keyword>
<dbReference type="RefSeq" id="WP_035875960.1">
    <property type="nucleotide sequence ID" value="NZ_KK853998.1"/>
</dbReference>
<protein>
    <submittedName>
        <fullName evidence="2">Uncharacterized protein</fullName>
    </submittedName>
</protein>
<feature type="transmembrane region" description="Helical" evidence="1">
    <location>
        <begin position="26"/>
        <end position="59"/>
    </location>
</feature>
<comment type="caution">
    <text evidence="2">The sequence shown here is derived from an EMBL/GenBank/DDBJ whole genome shotgun (WGS) entry which is preliminary data.</text>
</comment>
<accession>A0A066YKQ2</accession>
<dbReference type="HOGENOM" id="CLU_2356003_0_0_11"/>
<dbReference type="Proteomes" id="UP000027178">
    <property type="component" value="Unassembled WGS sequence"/>
</dbReference>
<gene>
    <name evidence="2" type="ORF">KCH_77480</name>
</gene>
<name>A0A066YKQ2_9ACTN</name>
<organism evidence="2 3">
    <name type="scientific">Kitasatospora cheerisanensis KCTC 2395</name>
    <dbReference type="NCBI Taxonomy" id="1348663"/>
    <lineage>
        <taxon>Bacteria</taxon>
        <taxon>Bacillati</taxon>
        <taxon>Actinomycetota</taxon>
        <taxon>Actinomycetes</taxon>
        <taxon>Kitasatosporales</taxon>
        <taxon>Streptomycetaceae</taxon>
        <taxon>Kitasatospora</taxon>
    </lineage>
</organism>
<proteinExistence type="predicted"/>
<evidence type="ECO:0000313" key="2">
    <source>
        <dbReference type="EMBL" id="KDN80514.1"/>
    </source>
</evidence>
<evidence type="ECO:0000256" key="1">
    <source>
        <dbReference type="SAM" id="Phobius"/>
    </source>
</evidence>
<reference evidence="2 3" key="1">
    <citation type="submission" date="2014-05" db="EMBL/GenBank/DDBJ databases">
        <title>Draft Genome Sequence of Kitasatospora cheerisanensis KCTC 2395.</title>
        <authorList>
            <person name="Nam D.H."/>
        </authorList>
    </citation>
    <scope>NUCLEOTIDE SEQUENCE [LARGE SCALE GENOMIC DNA]</scope>
    <source>
        <strain evidence="2 3">KCTC 2395</strain>
    </source>
</reference>
<dbReference type="AlphaFoldDB" id="A0A066YKQ2"/>
<keyword evidence="3" id="KW-1185">Reference proteome</keyword>
<dbReference type="PATRIC" id="fig|1348663.4.peg.7468"/>
<keyword evidence="1" id="KW-0472">Membrane</keyword>
<dbReference type="EMBL" id="JNBY01000174">
    <property type="protein sequence ID" value="KDN80514.1"/>
    <property type="molecule type" value="Genomic_DNA"/>
</dbReference>
<feature type="transmembrane region" description="Helical" evidence="1">
    <location>
        <begin position="71"/>
        <end position="95"/>
    </location>
</feature>
<dbReference type="eggNOG" id="ENOG5030QFY">
    <property type="taxonomic scope" value="Bacteria"/>
</dbReference>